<dbReference type="EMBL" id="JAECZO010000100">
    <property type="protein sequence ID" value="KAK7197291.1"/>
    <property type="molecule type" value="Genomic_DNA"/>
</dbReference>
<reference evidence="2 3" key="1">
    <citation type="journal article" date="2021" name="MBio">
        <title>A New Model Trypanosomatid, Novymonas esmeraldas: Genomic Perception of Its 'Candidatus Pandoraea novymonadis' Endosymbiont.</title>
        <authorList>
            <person name="Zakharova A."/>
            <person name="Saura A."/>
            <person name="Butenko A."/>
            <person name="Podesvova L."/>
            <person name="Warmusova S."/>
            <person name="Kostygov A.Y."/>
            <person name="Nenarokova A."/>
            <person name="Lukes J."/>
            <person name="Opperdoes F.R."/>
            <person name="Yurchenko V."/>
        </authorList>
    </citation>
    <scope>NUCLEOTIDE SEQUENCE [LARGE SCALE GENOMIC DNA]</scope>
    <source>
        <strain evidence="2 3">E262AT.01</strain>
    </source>
</reference>
<feature type="chain" id="PRO_5043979220" evidence="1">
    <location>
        <begin position="26"/>
        <end position="203"/>
    </location>
</feature>
<keyword evidence="3" id="KW-1185">Reference proteome</keyword>
<dbReference type="Proteomes" id="UP001430356">
    <property type="component" value="Unassembled WGS sequence"/>
</dbReference>
<comment type="caution">
    <text evidence="2">The sequence shown here is derived from an EMBL/GenBank/DDBJ whole genome shotgun (WGS) entry which is preliminary data.</text>
</comment>
<dbReference type="PROSITE" id="PS51257">
    <property type="entry name" value="PROKAR_LIPOPROTEIN"/>
    <property type="match status" value="1"/>
</dbReference>
<organism evidence="2 3">
    <name type="scientific">Novymonas esmeraldas</name>
    <dbReference type="NCBI Taxonomy" id="1808958"/>
    <lineage>
        <taxon>Eukaryota</taxon>
        <taxon>Discoba</taxon>
        <taxon>Euglenozoa</taxon>
        <taxon>Kinetoplastea</taxon>
        <taxon>Metakinetoplastina</taxon>
        <taxon>Trypanosomatida</taxon>
        <taxon>Trypanosomatidae</taxon>
        <taxon>Novymonas</taxon>
    </lineage>
</organism>
<gene>
    <name evidence="2" type="ORF">NESM_000675800</name>
</gene>
<evidence type="ECO:0000313" key="2">
    <source>
        <dbReference type="EMBL" id="KAK7197291.1"/>
    </source>
</evidence>
<dbReference type="InterPro" id="IPR009030">
    <property type="entry name" value="Growth_fac_rcpt_cys_sf"/>
</dbReference>
<dbReference type="SUPFAM" id="SSF57184">
    <property type="entry name" value="Growth factor receptor domain"/>
    <property type="match status" value="1"/>
</dbReference>
<protein>
    <submittedName>
        <fullName evidence="2">Uncharacterized protein</fullName>
    </submittedName>
</protein>
<dbReference type="Gene3D" id="2.10.220.10">
    <property type="entry name" value="Hormone Receptor, Insulin-like Growth Factor Receptor 1, Chain A, domain 2"/>
    <property type="match status" value="1"/>
</dbReference>
<dbReference type="InterPro" id="IPR053215">
    <property type="entry name" value="TKL_Ser/Thr_kinase"/>
</dbReference>
<proteinExistence type="predicted"/>
<keyword evidence="1" id="KW-0732">Signal</keyword>
<dbReference type="PANTHER" id="PTHR45756:SF1">
    <property type="entry name" value="PROTEIN KINASE DOMAIN CONTAINING PROTEIN"/>
    <property type="match status" value="1"/>
</dbReference>
<sequence length="203" mass="20644">MSRVFRRLLLAAAVAAAVLACTARAACDTQCKTCELGSCVGCNTGYYLSGQTCTACPGEGCRSCDASGVCASCMDGYTLTFSVNGNTDSASPVVKGTCKSAAELTCPDTRCKSCVGGRCVACEDGYYLADGTCTSCKAANCVHCELAGRCITCKHGYRIKFSSNATTGSQVNNFGECIDGARLTAAVGTAALVAVVAALTMLA</sequence>
<evidence type="ECO:0000256" key="1">
    <source>
        <dbReference type="SAM" id="SignalP"/>
    </source>
</evidence>
<evidence type="ECO:0000313" key="3">
    <source>
        <dbReference type="Proteomes" id="UP001430356"/>
    </source>
</evidence>
<feature type="signal peptide" evidence="1">
    <location>
        <begin position="1"/>
        <end position="25"/>
    </location>
</feature>
<accession>A0AAW0EVY0</accession>
<dbReference type="AlphaFoldDB" id="A0AAW0EVY0"/>
<dbReference type="PANTHER" id="PTHR45756">
    <property type="entry name" value="PALMITOYLTRANSFERASE"/>
    <property type="match status" value="1"/>
</dbReference>
<name>A0AAW0EVY0_9TRYP</name>